<dbReference type="InterPro" id="IPR015940">
    <property type="entry name" value="UBA"/>
</dbReference>
<dbReference type="EMBL" id="CAJZBQ010000012">
    <property type="protein sequence ID" value="CAG9314517.1"/>
    <property type="molecule type" value="Genomic_DNA"/>
</dbReference>
<evidence type="ECO:0000259" key="3">
    <source>
        <dbReference type="PROSITE" id="PS50053"/>
    </source>
</evidence>
<dbReference type="PROSITE" id="PS50030">
    <property type="entry name" value="UBA"/>
    <property type="match status" value="2"/>
</dbReference>
<reference evidence="4" key="1">
    <citation type="submission" date="2021-09" db="EMBL/GenBank/DDBJ databases">
        <authorList>
            <consortium name="AG Swart"/>
            <person name="Singh M."/>
            <person name="Singh A."/>
            <person name="Seah K."/>
            <person name="Emmerich C."/>
        </authorList>
    </citation>
    <scope>NUCLEOTIDE SEQUENCE</scope>
    <source>
        <strain evidence="4">ATCC30299</strain>
    </source>
</reference>
<dbReference type="PRINTS" id="PR01839">
    <property type="entry name" value="RAD23PROTEIN"/>
</dbReference>
<dbReference type="Proteomes" id="UP001162131">
    <property type="component" value="Unassembled WGS sequence"/>
</dbReference>
<evidence type="ECO:0000313" key="4">
    <source>
        <dbReference type="EMBL" id="CAG9314517.1"/>
    </source>
</evidence>
<dbReference type="GO" id="GO:0070628">
    <property type="term" value="F:proteasome binding"/>
    <property type="evidence" value="ECO:0007669"/>
    <property type="project" value="TreeGrafter"/>
</dbReference>
<dbReference type="InterPro" id="IPR000626">
    <property type="entry name" value="Ubiquitin-like_dom"/>
</dbReference>
<dbReference type="Gene3D" id="3.10.20.90">
    <property type="entry name" value="Phosphatidylinositol 3-kinase Catalytic Subunit, Chain A, domain 1"/>
    <property type="match status" value="1"/>
</dbReference>
<dbReference type="PROSITE" id="PS50053">
    <property type="entry name" value="UBIQUITIN_2"/>
    <property type="match status" value="1"/>
</dbReference>
<dbReference type="AlphaFoldDB" id="A0AAU9IMX7"/>
<dbReference type="PANTHER" id="PTHR10621:SF0">
    <property type="entry name" value="UV EXCISION REPAIR PROTEIN RAD23"/>
    <property type="match status" value="1"/>
</dbReference>
<dbReference type="InterPro" id="IPR036353">
    <property type="entry name" value="XPC-bd_sf"/>
</dbReference>
<dbReference type="Pfam" id="PF00240">
    <property type="entry name" value="ubiquitin"/>
    <property type="match status" value="1"/>
</dbReference>
<dbReference type="PANTHER" id="PTHR10621">
    <property type="entry name" value="UV EXCISION REPAIR PROTEIN RAD23"/>
    <property type="match status" value="1"/>
</dbReference>
<comment type="similarity">
    <text evidence="1">Belongs to the RAD23 family.</text>
</comment>
<evidence type="ECO:0000259" key="2">
    <source>
        <dbReference type="PROSITE" id="PS50030"/>
    </source>
</evidence>
<dbReference type="GO" id="GO:0005654">
    <property type="term" value="C:nucleoplasm"/>
    <property type="evidence" value="ECO:0007669"/>
    <property type="project" value="TreeGrafter"/>
</dbReference>
<dbReference type="InterPro" id="IPR015360">
    <property type="entry name" value="XPC-bd"/>
</dbReference>
<dbReference type="GO" id="GO:0043130">
    <property type="term" value="F:ubiquitin binding"/>
    <property type="evidence" value="ECO:0007669"/>
    <property type="project" value="UniProtKB-UniRule"/>
</dbReference>
<feature type="domain" description="UBA" evidence="2">
    <location>
        <begin position="220"/>
        <end position="260"/>
    </location>
</feature>
<dbReference type="GO" id="GO:0005829">
    <property type="term" value="C:cytosol"/>
    <property type="evidence" value="ECO:0007669"/>
    <property type="project" value="TreeGrafter"/>
</dbReference>
<comment type="caution">
    <text evidence="4">The sequence shown here is derived from an EMBL/GenBank/DDBJ whole genome shotgun (WGS) entry which is preliminary data.</text>
</comment>
<dbReference type="InterPro" id="IPR029071">
    <property type="entry name" value="Ubiquitin-like_domsf"/>
</dbReference>
<dbReference type="InterPro" id="IPR004806">
    <property type="entry name" value="Rad23"/>
</dbReference>
<dbReference type="SUPFAM" id="SSF46934">
    <property type="entry name" value="UBA-like"/>
    <property type="match status" value="2"/>
</dbReference>
<comment type="function">
    <text evidence="1">Multiubiquitin chain receptor involved in modulation of proteasomal degradation. Involved in nucleotide excision repair.</text>
</comment>
<gene>
    <name evidence="4" type="ORF">BSTOLATCC_MIC11519</name>
</gene>
<evidence type="ECO:0000256" key="1">
    <source>
        <dbReference type="RuleBase" id="RU367049"/>
    </source>
</evidence>
<dbReference type="Pfam" id="PF09280">
    <property type="entry name" value="XPC-binding"/>
    <property type="match status" value="1"/>
</dbReference>
<dbReference type="GO" id="GO:0031593">
    <property type="term" value="F:polyubiquitin modification-dependent protein binding"/>
    <property type="evidence" value="ECO:0007669"/>
    <property type="project" value="UniProtKB-UniRule"/>
</dbReference>
<dbReference type="Pfam" id="PF00627">
    <property type="entry name" value="UBA"/>
    <property type="match status" value="2"/>
</dbReference>
<feature type="domain" description="UBA" evidence="2">
    <location>
        <begin position="101"/>
        <end position="141"/>
    </location>
</feature>
<dbReference type="GO" id="GO:0006289">
    <property type="term" value="P:nucleotide-excision repair"/>
    <property type="evidence" value="ECO:0007669"/>
    <property type="project" value="UniProtKB-UniRule"/>
</dbReference>
<dbReference type="GO" id="GO:0043161">
    <property type="term" value="P:proteasome-mediated ubiquitin-dependent protein catabolic process"/>
    <property type="evidence" value="ECO:0007669"/>
    <property type="project" value="UniProtKB-UniRule"/>
</dbReference>
<dbReference type="SUPFAM" id="SSF101238">
    <property type="entry name" value="XPC-binding domain"/>
    <property type="match status" value="1"/>
</dbReference>
<keyword evidence="1" id="KW-0227">DNA damage</keyword>
<accession>A0AAU9IMX7</accession>
<dbReference type="SMART" id="SM00213">
    <property type="entry name" value="UBQ"/>
    <property type="match status" value="1"/>
</dbReference>
<organism evidence="4 5">
    <name type="scientific">Blepharisma stoltei</name>
    <dbReference type="NCBI Taxonomy" id="1481888"/>
    <lineage>
        <taxon>Eukaryota</taxon>
        <taxon>Sar</taxon>
        <taxon>Alveolata</taxon>
        <taxon>Ciliophora</taxon>
        <taxon>Postciliodesmatophora</taxon>
        <taxon>Heterotrichea</taxon>
        <taxon>Heterotrichida</taxon>
        <taxon>Blepharismidae</taxon>
        <taxon>Blepharisma</taxon>
    </lineage>
</organism>
<evidence type="ECO:0000313" key="5">
    <source>
        <dbReference type="Proteomes" id="UP001162131"/>
    </source>
</evidence>
<name>A0AAU9IMX7_9CILI</name>
<dbReference type="SMART" id="SM00165">
    <property type="entry name" value="UBA"/>
    <property type="match status" value="2"/>
</dbReference>
<sequence length="262" mass="29323">MQIILKDLSSSQSTLEVEPTLTVHDLKQLVSAQKGLEVHLLKLLFKGRILDDSKILEEYQITSGSAIVIVASKPKPKEPTVVHQDLPPVQPQNIPELQNPQPSEENISILVGMNFSREDSIRALSATNQDINRAIDFLLSGAIPELQDPPTAGTFDFLMQSPEFLNIVEIIRANPRELEPFLNQLETQNNELFELISRNQREFLELIRGAESGTEIELTKAEEDEIRELMALGFSAQDAIEAYLSSGKNKELAANLLFQNPR</sequence>
<feature type="domain" description="Ubiquitin-like" evidence="3">
    <location>
        <begin position="1"/>
        <end position="76"/>
    </location>
</feature>
<keyword evidence="1" id="KW-0539">Nucleus</keyword>
<dbReference type="GO" id="GO:0003684">
    <property type="term" value="F:damaged DNA binding"/>
    <property type="evidence" value="ECO:0007669"/>
    <property type="project" value="UniProtKB-UniRule"/>
</dbReference>
<proteinExistence type="inferred from homology"/>
<keyword evidence="1" id="KW-0234">DNA repair</keyword>
<keyword evidence="5" id="KW-1185">Reference proteome</keyword>
<dbReference type="SUPFAM" id="SSF54236">
    <property type="entry name" value="Ubiquitin-like"/>
    <property type="match status" value="1"/>
</dbReference>
<comment type="subcellular location">
    <subcellularLocation>
        <location evidence="1">Nucleus</location>
    </subcellularLocation>
    <subcellularLocation>
        <location evidence="1">Cytoplasm</location>
    </subcellularLocation>
</comment>
<dbReference type="CDD" id="cd14281">
    <property type="entry name" value="UBA2_Rad23_like"/>
    <property type="match status" value="1"/>
</dbReference>
<keyword evidence="1" id="KW-0963">Cytoplasm</keyword>
<dbReference type="InterPro" id="IPR009060">
    <property type="entry name" value="UBA-like_sf"/>
</dbReference>
<dbReference type="Gene3D" id="1.10.8.10">
    <property type="entry name" value="DNA helicase RuvA subunit, C-terminal domain"/>
    <property type="match status" value="2"/>
</dbReference>
<protein>
    <recommendedName>
        <fullName evidence="1">UV excision repair protein RAD23</fullName>
    </recommendedName>
</protein>
<dbReference type="Gene3D" id="1.10.10.540">
    <property type="entry name" value="XPC-binding domain"/>
    <property type="match status" value="1"/>
</dbReference>